<reference evidence="3 4" key="1">
    <citation type="submission" date="2024-03" db="EMBL/GenBank/DDBJ databases">
        <title>High-quality draft genome sequence of Oceanobacter sp. wDCs-4.</title>
        <authorList>
            <person name="Dong C."/>
        </authorList>
    </citation>
    <scope>NUCLEOTIDE SEQUENCE [LARGE SCALE GENOMIC DNA]</scope>
    <source>
        <strain evidence="4">wDCs-4</strain>
    </source>
</reference>
<dbReference type="Pfam" id="PF23451">
    <property type="entry name" value="Zn_ribbon_PaaD"/>
    <property type="match status" value="1"/>
</dbReference>
<dbReference type="PANTHER" id="PTHR42831:SF3">
    <property type="entry name" value="1,2-PHENYLACETYL-COA EPOXIDASE, SUBUNIT D-RELATED"/>
    <property type="match status" value="1"/>
</dbReference>
<dbReference type="InterPro" id="IPR034904">
    <property type="entry name" value="FSCA_dom_sf"/>
</dbReference>
<dbReference type="InterPro" id="IPR056572">
    <property type="entry name" value="Zn_ribbon_PaaD"/>
</dbReference>
<feature type="domain" description="MIP18 family-like" evidence="1">
    <location>
        <begin position="38"/>
        <end position="97"/>
    </location>
</feature>
<name>A0ABW8NF75_9GAMM</name>
<dbReference type="Gene3D" id="3.30.300.130">
    <property type="entry name" value="Fe-S cluster assembly (FSCA)"/>
    <property type="match status" value="1"/>
</dbReference>
<dbReference type="EMBL" id="JBBKTX010000004">
    <property type="protein sequence ID" value="MFK4751602.1"/>
    <property type="molecule type" value="Genomic_DNA"/>
</dbReference>
<evidence type="ECO:0000313" key="3">
    <source>
        <dbReference type="EMBL" id="MFK4751602.1"/>
    </source>
</evidence>
<evidence type="ECO:0000259" key="1">
    <source>
        <dbReference type="Pfam" id="PF01883"/>
    </source>
</evidence>
<dbReference type="SUPFAM" id="SSF117916">
    <property type="entry name" value="Fe-S cluster assembly (FSCA) domain-like"/>
    <property type="match status" value="1"/>
</dbReference>
<protein>
    <submittedName>
        <fullName evidence="3">1,2-phenylacetyl-CoA epoxidase subunit PaaD</fullName>
    </submittedName>
</protein>
<dbReference type="InterPro" id="IPR002744">
    <property type="entry name" value="MIP18-like"/>
</dbReference>
<gene>
    <name evidence="3" type="primary">paaD</name>
    <name evidence="3" type="ORF">WG929_04175</name>
</gene>
<comment type="caution">
    <text evidence="3">The sequence shown here is derived from an EMBL/GenBank/DDBJ whole genome shotgun (WGS) entry which is preliminary data.</text>
</comment>
<dbReference type="PANTHER" id="PTHR42831">
    <property type="entry name" value="FE-S PROTEIN MATURATION AUXILIARY FACTOR YITW"/>
    <property type="match status" value="1"/>
</dbReference>
<sequence length="191" mass="20409">MPSGKLPPLSTAGVGPAVELIGSDRQGRAGSAEDIERAWSVLADVMDPEVPVINVVDLGIVRDVRWSAGHLQVIVTPTYSGCPATEFIETLIEEALTTAGFHQPVLKQQLDPAWTTDWITAAGRENLRAYGVAPPVGSANKLSLLAAAPEIACPQCGSVHTERVSEFGSTACKALYRCLDCLEPFDYFKCI</sequence>
<dbReference type="InterPro" id="IPR052339">
    <property type="entry name" value="Fe-S_Maturation_MIP18"/>
</dbReference>
<dbReference type="Proteomes" id="UP001620597">
    <property type="component" value="Unassembled WGS sequence"/>
</dbReference>
<dbReference type="InterPro" id="IPR011883">
    <property type="entry name" value="PaaD-like"/>
</dbReference>
<evidence type="ECO:0000259" key="2">
    <source>
        <dbReference type="Pfam" id="PF23451"/>
    </source>
</evidence>
<dbReference type="NCBIfam" id="TIGR02159">
    <property type="entry name" value="PA_CoA_Oxy4"/>
    <property type="match status" value="1"/>
</dbReference>
<feature type="domain" description="PaaD zinc beta ribbon" evidence="2">
    <location>
        <begin position="140"/>
        <end position="189"/>
    </location>
</feature>
<evidence type="ECO:0000313" key="4">
    <source>
        <dbReference type="Proteomes" id="UP001620597"/>
    </source>
</evidence>
<accession>A0ABW8NF75</accession>
<keyword evidence="4" id="KW-1185">Reference proteome</keyword>
<dbReference type="RefSeq" id="WP_416205027.1">
    <property type="nucleotide sequence ID" value="NZ_JBBKTX010000004.1"/>
</dbReference>
<dbReference type="Pfam" id="PF01883">
    <property type="entry name" value="FeS_assembly_P"/>
    <property type="match status" value="1"/>
</dbReference>
<organism evidence="3 4">
    <name type="scientific">Oceanobacter antarcticus</name>
    <dbReference type="NCBI Taxonomy" id="3133425"/>
    <lineage>
        <taxon>Bacteria</taxon>
        <taxon>Pseudomonadati</taxon>
        <taxon>Pseudomonadota</taxon>
        <taxon>Gammaproteobacteria</taxon>
        <taxon>Oceanospirillales</taxon>
        <taxon>Oceanospirillaceae</taxon>
        <taxon>Oceanobacter</taxon>
    </lineage>
</organism>
<proteinExistence type="predicted"/>